<keyword evidence="4 5" id="KW-0472">Membrane</keyword>
<sequence length="149" mass="16283">MPSFDLPAEYGYVILAAASTFFLNTAHSVNTGIYRKAANVDYPAAYAPESNKSPEAQRFNCAQRAHANYIENQVSFVPALLIAGTKFPLTSAVMGLCWSVSRYTYMVGYSSGGEGGKGRYKMGGLYFWLFQFGLMGMAAYNGVSMVMGW</sequence>
<dbReference type="Pfam" id="PF01124">
    <property type="entry name" value="MAPEG"/>
    <property type="match status" value="1"/>
</dbReference>
<dbReference type="Proteomes" id="UP000256645">
    <property type="component" value="Unassembled WGS sequence"/>
</dbReference>
<dbReference type="Gene3D" id="1.20.120.550">
    <property type="entry name" value="Membrane associated eicosanoid/glutathione metabolism-like domain"/>
    <property type="match status" value="1"/>
</dbReference>
<dbReference type="GO" id="GO:0005783">
    <property type="term" value="C:endoplasmic reticulum"/>
    <property type="evidence" value="ECO:0007669"/>
    <property type="project" value="TreeGrafter"/>
</dbReference>
<dbReference type="InterPro" id="IPR050997">
    <property type="entry name" value="MAPEG"/>
</dbReference>
<keyword evidence="7" id="KW-1185">Reference proteome</keyword>
<evidence type="ECO:0000313" key="6">
    <source>
        <dbReference type="EMBL" id="RDW59627.1"/>
    </source>
</evidence>
<dbReference type="AlphaFoldDB" id="A0A3D8QD29"/>
<protein>
    <submittedName>
        <fullName evidence="6">Uncharacterized protein</fullName>
    </submittedName>
</protein>
<dbReference type="EMBL" id="PDLM01000016">
    <property type="protein sequence ID" value="RDW59627.1"/>
    <property type="molecule type" value="Genomic_DNA"/>
</dbReference>
<evidence type="ECO:0000256" key="4">
    <source>
        <dbReference type="ARBA" id="ARBA00023136"/>
    </source>
</evidence>
<feature type="transmembrane region" description="Helical" evidence="5">
    <location>
        <begin position="125"/>
        <end position="143"/>
    </location>
</feature>
<evidence type="ECO:0000256" key="5">
    <source>
        <dbReference type="SAM" id="Phobius"/>
    </source>
</evidence>
<dbReference type="GO" id="GO:0004602">
    <property type="term" value="F:glutathione peroxidase activity"/>
    <property type="evidence" value="ECO:0007669"/>
    <property type="project" value="TreeGrafter"/>
</dbReference>
<proteinExistence type="predicted"/>
<organism evidence="6 7">
    <name type="scientific">Coleophoma cylindrospora</name>
    <dbReference type="NCBI Taxonomy" id="1849047"/>
    <lineage>
        <taxon>Eukaryota</taxon>
        <taxon>Fungi</taxon>
        <taxon>Dikarya</taxon>
        <taxon>Ascomycota</taxon>
        <taxon>Pezizomycotina</taxon>
        <taxon>Leotiomycetes</taxon>
        <taxon>Helotiales</taxon>
        <taxon>Dermateaceae</taxon>
        <taxon>Coleophoma</taxon>
    </lineage>
</organism>
<evidence type="ECO:0000256" key="1">
    <source>
        <dbReference type="ARBA" id="ARBA00004141"/>
    </source>
</evidence>
<name>A0A3D8QD29_9HELO</name>
<comment type="caution">
    <text evidence="6">The sequence shown here is derived from an EMBL/GenBank/DDBJ whole genome shotgun (WGS) entry which is preliminary data.</text>
</comment>
<keyword evidence="2 5" id="KW-0812">Transmembrane</keyword>
<gene>
    <name evidence="6" type="ORF">BP6252_12714</name>
</gene>
<dbReference type="GO" id="GO:0005635">
    <property type="term" value="C:nuclear envelope"/>
    <property type="evidence" value="ECO:0007669"/>
    <property type="project" value="TreeGrafter"/>
</dbReference>
<dbReference type="SUPFAM" id="SSF161084">
    <property type="entry name" value="MAPEG domain-like"/>
    <property type="match status" value="1"/>
</dbReference>
<reference evidence="6 7" key="1">
    <citation type="journal article" date="2018" name="IMA Fungus">
        <title>IMA Genome-F 9: Draft genome sequence of Annulohypoxylon stygium, Aspergillus mulundensis, Berkeleyomyces basicola (syn. Thielaviopsis basicola), Ceratocystis smalleyi, two Cercospora beticola strains, Coleophoma cylindrospora, Fusarium fracticaudum, Phialophora cf. hyalina, and Morchella septimelata.</title>
        <authorList>
            <person name="Wingfield B.D."/>
            <person name="Bills G.F."/>
            <person name="Dong Y."/>
            <person name="Huang W."/>
            <person name="Nel W.J."/>
            <person name="Swalarsk-Parry B.S."/>
            <person name="Vaghefi N."/>
            <person name="Wilken P.M."/>
            <person name="An Z."/>
            <person name="de Beer Z.W."/>
            <person name="De Vos L."/>
            <person name="Chen L."/>
            <person name="Duong T.A."/>
            <person name="Gao Y."/>
            <person name="Hammerbacher A."/>
            <person name="Kikkert J.R."/>
            <person name="Li Y."/>
            <person name="Li H."/>
            <person name="Li K."/>
            <person name="Li Q."/>
            <person name="Liu X."/>
            <person name="Ma X."/>
            <person name="Naidoo K."/>
            <person name="Pethybridge S.J."/>
            <person name="Sun J."/>
            <person name="Steenkamp E.T."/>
            <person name="van der Nest M.A."/>
            <person name="van Wyk S."/>
            <person name="Wingfield M.J."/>
            <person name="Xiong C."/>
            <person name="Yue Q."/>
            <person name="Zhang X."/>
        </authorList>
    </citation>
    <scope>NUCLEOTIDE SEQUENCE [LARGE SCALE GENOMIC DNA]</scope>
    <source>
        <strain evidence="6 7">BP6252</strain>
    </source>
</reference>
<evidence type="ECO:0000256" key="2">
    <source>
        <dbReference type="ARBA" id="ARBA00022692"/>
    </source>
</evidence>
<dbReference type="GO" id="GO:0016020">
    <property type="term" value="C:membrane"/>
    <property type="evidence" value="ECO:0007669"/>
    <property type="project" value="UniProtKB-SubCell"/>
</dbReference>
<accession>A0A3D8QD29</accession>
<dbReference type="InterPro" id="IPR023352">
    <property type="entry name" value="MAPEG-like_dom_sf"/>
</dbReference>
<comment type="subcellular location">
    <subcellularLocation>
        <location evidence="1">Membrane</location>
        <topology evidence="1">Multi-pass membrane protein</topology>
    </subcellularLocation>
</comment>
<dbReference type="OrthoDB" id="410651at2759"/>
<dbReference type="STRING" id="1849047.A0A3D8QD29"/>
<dbReference type="PANTHER" id="PTHR10250:SF26">
    <property type="entry name" value="GLUTATHIONE S-TRANSFERASE 3, MITOCHONDRIAL"/>
    <property type="match status" value="1"/>
</dbReference>
<keyword evidence="3 5" id="KW-1133">Transmembrane helix</keyword>
<dbReference type="InterPro" id="IPR001129">
    <property type="entry name" value="Membr-assoc_MAPEG"/>
</dbReference>
<feature type="transmembrane region" description="Helical" evidence="5">
    <location>
        <begin position="12"/>
        <end position="29"/>
    </location>
</feature>
<dbReference type="PANTHER" id="PTHR10250">
    <property type="entry name" value="MICROSOMAL GLUTATHIONE S-TRANSFERASE"/>
    <property type="match status" value="1"/>
</dbReference>
<evidence type="ECO:0000256" key="3">
    <source>
        <dbReference type="ARBA" id="ARBA00022989"/>
    </source>
</evidence>
<evidence type="ECO:0000313" key="7">
    <source>
        <dbReference type="Proteomes" id="UP000256645"/>
    </source>
</evidence>
<dbReference type="GO" id="GO:0004364">
    <property type="term" value="F:glutathione transferase activity"/>
    <property type="evidence" value="ECO:0007669"/>
    <property type="project" value="TreeGrafter"/>
</dbReference>